<keyword evidence="2" id="KW-1185">Reference proteome</keyword>
<keyword evidence="1" id="KW-0614">Plasmid</keyword>
<reference evidence="1" key="1">
    <citation type="submission" date="2020-04" db="EMBL/GenBank/DDBJ databases">
        <title>A novel bacterium ('Candidatus Sarcina troglodytae' sp. nov.) linked to a protracted, uniformly lethal epizootic among sanctuary western chimpanzees (Pan troglodytes verus) in Sierra Leone.</title>
        <authorList>
            <person name="Owens L.A."/>
            <person name="Colitti B."/>
            <person name="Hirji I."/>
            <person name="Pizaro A."/>
            <person name="Jaffe J.E."/>
            <person name="Moittie S."/>
            <person name="Bishop-Lilly K.A."/>
            <person name="Estrella L.A."/>
            <person name="Voegtly L.J."/>
            <person name="Kuhn J.H."/>
            <person name="Suen G."/>
            <person name="Deblois C.L."/>
            <person name="Dunn C."/>
            <person name="Juan-Salles C."/>
            <person name="Goldberg T.L."/>
        </authorList>
    </citation>
    <scope>NUCLEOTIDE SEQUENCE</scope>
    <source>
        <strain evidence="1">JB2</strain>
    </source>
</reference>
<sequence length="184" mass="22114">MKYDYNITQNDFLLWSDKYRKYKNNKKLMFLAMKLSILMVISIFIILFAQFKIKYRGLKLNISSLILFIICIVVLTIYTYILLNKFNKKDYNLIYILYNEKKSMNKYINNTYGIFLDKDILKITDSNSFYKATKQDIECIIIDNDFITIMFKNFRDIFIPLQNKDSKEISEAICNIFKDKTIIH</sequence>
<name>A0ACD1BGD7_9CLOT</name>
<proteinExistence type="predicted"/>
<accession>A0ACD1BGD7</accession>
<gene>
    <name evidence="1" type="ORF">HH195_11595</name>
</gene>
<geneLocation type="plasmid" evidence="1 2">
    <name>p1</name>
</geneLocation>
<organism evidence="1 2">
    <name type="scientific">Candidatus Sarcina troglodytae</name>
    <dbReference type="NCBI Taxonomy" id="2726954"/>
    <lineage>
        <taxon>Bacteria</taxon>
        <taxon>Bacillati</taxon>
        <taxon>Bacillota</taxon>
        <taxon>Clostridia</taxon>
        <taxon>Eubacteriales</taxon>
        <taxon>Clostridiaceae</taxon>
        <taxon>Sarcina</taxon>
    </lineage>
</organism>
<dbReference type="EMBL" id="CP051755">
    <property type="protein sequence ID" value="QPJ86605.1"/>
    <property type="molecule type" value="Genomic_DNA"/>
</dbReference>
<evidence type="ECO:0000313" key="2">
    <source>
        <dbReference type="Proteomes" id="UP000594603"/>
    </source>
</evidence>
<dbReference type="Proteomes" id="UP000594603">
    <property type="component" value="Plasmid p1"/>
</dbReference>
<protein>
    <submittedName>
        <fullName evidence="1">Uncharacterized protein</fullName>
    </submittedName>
</protein>
<evidence type="ECO:0000313" key="1">
    <source>
        <dbReference type="EMBL" id="QPJ86605.1"/>
    </source>
</evidence>